<evidence type="ECO:0000313" key="3">
    <source>
        <dbReference type="EMBL" id="EDV25781.1"/>
    </source>
</evidence>
<dbReference type="FunCoup" id="B3RUB0">
    <property type="interactions" value="2002"/>
</dbReference>
<dbReference type="InterPro" id="IPR046331">
    <property type="entry name" value="GPAM1-like"/>
</dbReference>
<dbReference type="AlphaFoldDB" id="B3RUB0"/>
<dbReference type="OMA" id="WMTSVPK"/>
<dbReference type="Proteomes" id="UP000009022">
    <property type="component" value="Unassembled WGS sequence"/>
</dbReference>
<dbReference type="KEGG" id="tad:TRIADDRAFT_55219"/>
<reference evidence="3 4" key="1">
    <citation type="journal article" date="2008" name="Nature">
        <title>The Trichoplax genome and the nature of placozoans.</title>
        <authorList>
            <person name="Srivastava M."/>
            <person name="Begovic E."/>
            <person name="Chapman J."/>
            <person name="Putnam N.H."/>
            <person name="Hellsten U."/>
            <person name="Kawashima T."/>
            <person name="Kuo A."/>
            <person name="Mitros T."/>
            <person name="Salamov A."/>
            <person name="Carpenter M.L."/>
            <person name="Signorovitch A.Y."/>
            <person name="Moreno M.A."/>
            <person name="Kamm K."/>
            <person name="Grimwood J."/>
            <person name="Schmutz J."/>
            <person name="Shapiro H."/>
            <person name="Grigoriev I.V."/>
            <person name="Buss L.W."/>
            <person name="Schierwater B."/>
            <person name="Dellaporta S.L."/>
            <person name="Rokhsar D.S."/>
        </authorList>
    </citation>
    <scope>NUCLEOTIDE SEQUENCE [LARGE SCALE GENOMIC DNA]</scope>
    <source>
        <strain evidence="3 4">Grell-BS-1999</strain>
    </source>
</reference>
<dbReference type="eggNOG" id="KOG4188">
    <property type="taxonomic scope" value="Eukaryota"/>
</dbReference>
<gene>
    <name evidence="3" type="ORF">TRIADDRAFT_55219</name>
</gene>
<feature type="region of interest" description="Disordered" evidence="1">
    <location>
        <begin position="170"/>
        <end position="282"/>
    </location>
</feature>
<dbReference type="Pfam" id="PF12572">
    <property type="entry name" value="DUF3752"/>
    <property type="match status" value="1"/>
</dbReference>
<dbReference type="PhylomeDB" id="B3RUB0"/>
<feature type="domain" description="DUF3752" evidence="2">
    <location>
        <begin position="230"/>
        <end position="293"/>
    </location>
</feature>
<feature type="compositionally biased region" description="Polar residues" evidence="1">
    <location>
        <begin position="92"/>
        <end position="103"/>
    </location>
</feature>
<dbReference type="PANTHER" id="PTHR46370:SF1">
    <property type="entry name" value="GPALPP MOTIFS-CONTAINING PROTEIN 1"/>
    <property type="match status" value="1"/>
</dbReference>
<feature type="compositionally biased region" description="Polar residues" evidence="1">
    <location>
        <begin position="19"/>
        <end position="42"/>
    </location>
</feature>
<name>B3RUB0_TRIAD</name>
<dbReference type="InterPro" id="IPR022226">
    <property type="entry name" value="DUF3752"/>
</dbReference>
<dbReference type="HOGENOM" id="CLU_029231_1_0_1"/>
<evidence type="ECO:0000256" key="1">
    <source>
        <dbReference type="SAM" id="MobiDB-lite"/>
    </source>
</evidence>
<dbReference type="CTD" id="6752548"/>
<dbReference type="PANTHER" id="PTHR46370">
    <property type="entry name" value="GPALPP MOTIFS-CONTAINING PROTEIN 1"/>
    <property type="match status" value="1"/>
</dbReference>
<feature type="compositionally biased region" description="Basic and acidic residues" evidence="1">
    <location>
        <begin position="237"/>
        <end position="269"/>
    </location>
</feature>
<protein>
    <recommendedName>
        <fullName evidence="2">DUF3752 domain-containing protein</fullName>
    </recommendedName>
</protein>
<dbReference type="RefSeq" id="XP_002111814.1">
    <property type="nucleotide sequence ID" value="XM_002111778.1"/>
</dbReference>
<feature type="compositionally biased region" description="Low complexity" evidence="1">
    <location>
        <begin position="51"/>
        <end position="67"/>
    </location>
</feature>
<feature type="region of interest" description="Disordered" evidence="1">
    <location>
        <begin position="129"/>
        <end position="148"/>
    </location>
</feature>
<keyword evidence="4" id="KW-1185">Reference proteome</keyword>
<feature type="compositionally biased region" description="Polar residues" evidence="1">
    <location>
        <begin position="271"/>
        <end position="280"/>
    </location>
</feature>
<accession>B3RUB0</accession>
<dbReference type="GeneID" id="6752548"/>
<proteinExistence type="predicted"/>
<dbReference type="EMBL" id="DS985244">
    <property type="protein sequence ID" value="EDV25781.1"/>
    <property type="molecule type" value="Genomic_DNA"/>
</dbReference>
<evidence type="ECO:0000259" key="2">
    <source>
        <dbReference type="Pfam" id="PF12572"/>
    </source>
</evidence>
<dbReference type="OrthoDB" id="73491at2759"/>
<evidence type="ECO:0000313" key="4">
    <source>
        <dbReference type="Proteomes" id="UP000009022"/>
    </source>
</evidence>
<organism evidence="3 4">
    <name type="scientific">Trichoplax adhaerens</name>
    <name type="common">Trichoplax reptans</name>
    <dbReference type="NCBI Taxonomy" id="10228"/>
    <lineage>
        <taxon>Eukaryota</taxon>
        <taxon>Metazoa</taxon>
        <taxon>Placozoa</taxon>
        <taxon>Uniplacotomia</taxon>
        <taxon>Trichoplacea</taxon>
        <taxon>Trichoplacidae</taxon>
        <taxon>Trichoplax</taxon>
    </lineage>
</organism>
<dbReference type="InParanoid" id="B3RUB0"/>
<feature type="region of interest" description="Disordered" evidence="1">
    <location>
        <begin position="1"/>
        <end position="111"/>
    </location>
</feature>
<sequence>MSSSMTSKTYGPLPPPSCTEASPTSNTGQTLKESTKQETTAVATYGPILPSSHASNSAASTSNQNDSPESEQTANEAQQYGPALPPGFALSIQDQNTDNNSPSKESKYIGPIMPYQSNVNQEDEITLHQVSNDDTVDDDFVGPLPEKINEKRKDITDIAMKRERQFLAARQQSNLEEAKSGRESWMTDLPASIGNQFGLGPRQFRRNESVGKYDPTSWTETPSDKAKKMNKKHHRKESLIDLHVKRKRDEEPEDTKKERRPFDREKDLNHSALNATQRRSVINKAKKLDSRFSRSATNAFL</sequence>